<protein>
    <submittedName>
        <fullName evidence="1">Putative RNA-dependent DNA polymerase</fullName>
    </submittedName>
</protein>
<reference evidence="1" key="1">
    <citation type="journal article" date="2019" name="Viruses">
        <title>Distribution and Phylogeny of Erythrocytic Necrosis Virus (ENV) in Salmon Suggests Marine Origin.</title>
        <authorList>
            <person name="Pagowski V.A."/>
            <person name="Mordecai G.J."/>
            <person name="Miller K.M."/>
            <person name="Schulze A.D."/>
            <person name="Kaukinen K.H."/>
            <person name="Ming T.J."/>
            <person name="Li S."/>
            <person name="Teffer A.K."/>
            <person name="Tabata A."/>
            <person name="Suttle C.A."/>
        </authorList>
    </citation>
    <scope>NUCLEOTIDE SEQUENCE</scope>
    <source>
        <strain evidence="1">SEQ_8</strain>
    </source>
</reference>
<reference evidence="1" key="2">
    <citation type="submission" date="2019-03" db="EMBL/GenBank/DDBJ databases">
        <authorList>
            <person name="Pagowski V."/>
            <person name="Mordecai G."/>
            <person name="Miller K."/>
            <person name="Schulze A."/>
            <person name="Kaukinen K."/>
            <person name="Ming T."/>
            <person name="Teffer A."/>
            <person name="Tabata A."/>
            <person name="Suttle C."/>
        </authorList>
    </citation>
    <scope>NUCLEOTIDE SEQUENCE</scope>
    <source>
        <strain evidence="1">SEQ_8</strain>
    </source>
</reference>
<evidence type="ECO:0000313" key="1">
    <source>
        <dbReference type="EMBL" id="QCF47477.1"/>
    </source>
</evidence>
<sequence length="138" mass="16151">MGIWRKMHKFFLNLQHRNANKNNLQKLITEDEVIYDSPNDILKEEAKYFKQMFSFPSHPLPLNEDYGKEFFPNNIKNGKLTNVQKDQCEGQITEEELFEAIKSFQSGKTPGLDGIPVEVYQIYLEILKAPLLDCFNYS</sequence>
<name>A0A4D6QI68_9VIRU</name>
<organism evidence="1">
    <name type="scientific">Erythrocytic necrosis virus</name>
    <dbReference type="NCBI Taxonomy" id="1543320"/>
    <lineage>
        <taxon>Viruses</taxon>
        <taxon>Varidnaviria</taxon>
        <taxon>Bamfordvirae</taxon>
        <taxon>Nucleocytoviricota</taxon>
        <taxon>Megaviricetes</taxon>
        <taxon>Pimascovirales</taxon>
        <taxon>Pimascovirales incertae sedis</taxon>
        <taxon>Iridoviridae</taxon>
    </lineage>
</organism>
<dbReference type="EMBL" id="MK638711">
    <property type="protein sequence ID" value="QCF47477.1"/>
    <property type="molecule type" value="mRNA"/>
</dbReference>
<accession>A0A4D6QI68</accession>
<proteinExistence type="evidence at transcript level"/>